<evidence type="ECO:0000256" key="5">
    <source>
        <dbReference type="ARBA" id="ARBA00023242"/>
    </source>
</evidence>
<evidence type="ECO:0000256" key="2">
    <source>
        <dbReference type="ARBA" id="ARBA00022574"/>
    </source>
</evidence>
<dbReference type="GO" id="GO:0005634">
    <property type="term" value="C:nucleus"/>
    <property type="evidence" value="ECO:0007669"/>
    <property type="project" value="UniProtKB-SubCell"/>
</dbReference>
<reference evidence="8 9" key="1">
    <citation type="submission" date="2013-05" db="EMBL/GenBank/DDBJ databases">
        <title>Drechslerella stenobrocha genome reveals carnivorous origination and mechanical trapping mechanism of predatory fungi.</title>
        <authorList>
            <person name="Liu X."/>
            <person name="Zhang W."/>
            <person name="Liu K."/>
        </authorList>
    </citation>
    <scope>NUCLEOTIDE SEQUENCE [LARGE SCALE GENOMIC DNA]</scope>
    <source>
        <strain evidence="8 9">248</strain>
    </source>
</reference>
<organism evidence="8 9">
    <name type="scientific">Drechslerella stenobrocha 248</name>
    <dbReference type="NCBI Taxonomy" id="1043628"/>
    <lineage>
        <taxon>Eukaryota</taxon>
        <taxon>Fungi</taxon>
        <taxon>Dikarya</taxon>
        <taxon>Ascomycota</taxon>
        <taxon>Pezizomycotina</taxon>
        <taxon>Orbiliomycetes</taxon>
        <taxon>Orbiliales</taxon>
        <taxon>Orbiliaceae</taxon>
        <taxon>Drechslerella</taxon>
    </lineage>
</organism>
<evidence type="ECO:0000256" key="1">
    <source>
        <dbReference type="ARBA" id="ARBA00004123"/>
    </source>
</evidence>
<comment type="subcellular location">
    <subcellularLocation>
        <location evidence="1 6">Nucleus</location>
    </subcellularLocation>
</comment>
<dbReference type="GO" id="GO:0005829">
    <property type="term" value="C:cytosol"/>
    <property type="evidence" value="ECO:0007669"/>
    <property type="project" value="TreeGrafter"/>
</dbReference>
<dbReference type="GO" id="GO:0043527">
    <property type="term" value="C:tRNA methyltransferase complex"/>
    <property type="evidence" value="ECO:0007669"/>
    <property type="project" value="TreeGrafter"/>
</dbReference>
<keyword evidence="3 6" id="KW-0819">tRNA processing</keyword>
<feature type="region of interest" description="Disordered" evidence="7">
    <location>
        <begin position="46"/>
        <end position="150"/>
    </location>
</feature>
<keyword evidence="2 6" id="KW-0853">WD repeat</keyword>
<feature type="compositionally biased region" description="Basic and acidic residues" evidence="7">
    <location>
        <begin position="354"/>
        <end position="368"/>
    </location>
</feature>
<evidence type="ECO:0000256" key="3">
    <source>
        <dbReference type="ARBA" id="ARBA00022694"/>
    </source>
</evidence>
<dbReference type="Proteomes" id="UP000024837">
    <property type="component" value="Unassembled WGS sequence"/>
</dbReference>
<dbReference type="InterPro" id="IPR015943">
    <property type="entry name" value="WD40/YVTN_repeat-like_dom_sf"/>
</dbReference>
<comment type="function">
    <text evidence="6">Required for the formation of N(7)-methylguanine at position 46 (m7G46) in tRNA. In the complex, it is required to stabilize and induce conformational changes of the catalytic subunit.</text>
</comment>
<sequence length="508" mass="54291">MPSRRHPVQALALAGPNPPNVYLAIADTLYCVSNTSSKVVATWKAPAPPLQGKQPQKKPVANDTVKADGLSTGPSAADTSVTDSAADSPSSLPATVVGKRKRSQSNASAPQPSIPPAEGVDAKPAAPGSKSSKKNKKSGNEGGGAGSSALKKQPLNYIGHLLFIPSKNVLAVTTLEDKTLRLLNPDTLEVVKEWPLHKRPSAISLMDDGYTILVGDKFGDVYSYKPADEEAEAQGKLLLGHVSLLTTLTSSSSNNGTSERKFVITADRDEHIRVTNYPLTHVIHGFCLAHTAFVSRLLVTADNLLVSGGGDDWLGVWNWKDGELLQQVDVRGVVEELFTGEEMKELVGKMKEYHPQRRRMREDDAMQEEKEDDDETISLAVNEIVEVNVPGRERGKEIVVTLEGVPVLLRYAYGATGKLEYAGSVRTPGPVISLTVHNSTVYLGCDSESGGLISRVDLADPGASLDDFLSGAGFEGPEVGEENAGVVIERLYSVEGFRKGFGGLGDDD</sequence>
<dbReference type="HAMAP" id="MF_03056">
    <property type="entry name" value="TRM82"/>
    <property type="match status" value="1"/>
</dbReference>
<keyword evidence="5 6" id="KW-0539">Nucleus</keyword>
<dbReference type="InterPro" id="IPR036322">
    <property type="entry name" value="WD40_repeat_dom_sf"/>
</dbReference>
<feature type="compositionally biased region" description="Low complexity" evidence="7">
    <location>
        <begin position="74"/>
        <end position="94"/>
    </location>
</feature>
<feature type="region of interest" description="Disordered" evidence="7">
    <location>
        <begin position="354"/>
        <end position="373"/>
    </location>
</feature>
<dbReference type="OrthoDB" id="339900at2759"/>
<dbReference type="EMBL" id="KI966406">
    <property type="protein sequence ID" value="EWC48047.1"/>
    <property type="molecule type" value="Genomic_DNA"/>
</dbReference>
<evidence type="ECO:0000256" key="4">
    <source>
        <dbReference type="ARBA" id="ARBA00022737"/>
    </source>
</evidence>
<keyword evidence="4 6" id="KW-0677">Repeat</keyword>
<dbReference type="PANTHER" id="PTHR16288">
    <property type="entry name" value="WD40 REPEAT PROTEIN 4"/>
    <property type="match status" value="1"/>
</dbReference>
<dbReference type="PANTHER" id="PTHR16288:SF0">
    <property type="entry name" value="TRNA (GUANINE-N(7)-)-METHYLTRANSFERASE NON-CATALYTIC SUBUNIT WDR4"/>
    <property type="match status" value="1"/>
</dbReference>
<dbReference type="Gene3D" id="2.130.10.10">
    <property type="entry name" value="YVTN repeat-like/Quinoprotein amine dehydrogenase"/>
    <property type="match status" value="1"/>
</dbReference>
<feature type="compositionally biased region" description="Low complexity" evidence="7">
    <location>
        <begin position="50"/>
        <end position="59"/>
    </location>
</feature>
<evidence type="ECO:0000313" key="8">
    <source>
        <dbReference type="EMBL" id="EWC48047.1"/>
    </source>
</evidence>
<dbReference type="GO" id="GO:0106004">
    <property type="term" value="P:tRNA (guanine-N7)-methylation"/>
    <property type="evidence" value="ECO:0007669"/>
    <property type="project" value="UniProtKB-UniRule"/>
</dbReference>
<dbReference type="AlphaFoldDB" id="W7I7G6"/>
<evidence type="ECO:0000313" key="9">
    <source>
        <dbReference type="Proteomes" id="UP000024837"/>
    </source>
</evidence>
<evidence type="ECO:0000256" key="6">
    <source>
        <dbReference type="HAMAP-Rule" id="MF_03056"/>
    </source>
</evidence>
<proteinExistence type="inferred from homology"/>
<comment type="similarity">
    <text evidence="6">Belongs to the WD repeat TRM82 family.</text>
</comment>
<dbReference type="SUPFAM" id="SSF50978">
    <property type="entry name" value="WD40 repeat-like"/>
    <property type="match status" value="1"/>
</dbReference>
<dbReference type="UniPathway" id="UPA00989"/>
<dbReference type="InterPro" id="IPR028884">
    <property type="entry name" value="Trm82"/>
</dbReference>
<name>W7I7G6_9PEZI</name>
<protein>
    <submittedName>
        <fullName evidence="8">Uncharacterized protein</fullName>
    </submittedName>
</protein>
<keyword evidence="9" id="KW-1185">Reference proteome</keyword>
<evidence type="ECO:0000256" key="7">
    <source>
        <dbReference type="SAM" id="MobiDB-lite"/>
    </source>
</evidence>
<gene>
    <name evidence="8" type="ORF">DRE_02626</name>
</gene>
<dbReference type="HOGENOM" id="CLU_538631_0_0_1"/>
<comment type="pathway">
    <text evidence="6">tRNA modification; N(7)-methylguanine-tRNA biosynthesis.</text>
</comment>
<accession>W7I7G6</accession>